<evidence type="ECO:0000313" key="4">
    <source>
        <dbReference type="Proteomes" id="UP001280581"/>
    </source>
</evidence>
<dbReference type="Proteomes" id="UP001280581">
    <property type="component" value="Unassembled WGS sequence"/>
</dbReference>
<evidence type="ECO:0000256" key="1">
    <source>
        <dbReference type="SAM" id="MobiDB-lite"/>
    </source>
</evidence>
<evidence type="ECO:0000313" key="3">
    <source>
        <dbReference type="EMBL" id="KAK3202422.1"/>
    </source>
</evidence>
<feature type="transmembrane region" description="Helical" evidence="2">
    <location>
        <begin position="128"/>
        <end position="149"/>
    </location>
</feature>
<sequence>MMRPWDTESFYYNAFAKKTLGCGDSLGTPQNMTVEGIEALFVLDWTFGQLSFARVKTINIAWEMLVGRGIQGVYWAICYRIFTDALLRLIERHPASYETFKSISLEGAGIGSSLMLAKQLFRNRSIRTWFLFFYLLISSIYVLGIPPLLSAVAGYDGTQIAWVSIGSPDNIIPSSQLQNMCVLTAAKGKKFDEPLCNPIPELEDWYYHQQDMSKYCDCQLPNKTVLPFYDWQYYINTHYYEDANHYNIDDCNMRFPGNSKLYNSTWGKDSNYARAATWGEYNCNDTFEVTLPNNEKYSMYDLSFDPYGFCFQNKSYDFADLSASTRCLPDTANPSYAFGFSSAMLGVILIMNLTWCLSMVPDESFEGGVCAYGGGEEADGDQGGGIGVEGEEAAEEGVEEGEGEEGGHCWD</sequence>
<evidence type="ECO:0000256" key="2">
    <source>
        <dbReference type="SAM" id="Phobius"/>
    </source>
</evidence>
<name>A0AAN6LQZ0_9PLEO</name>
<gene>
    <name evidence="3" type="ORF">GRF29_161g1178425</name>
</gene>
<feature type="region of interest" description="Disordered" evidence="1">
    <location>
        <begin position="380"/>
        <end position="411"/>
    </location>
</feature>
<keyword evidence="2" id="KW-0812">Transmembrane</keyword>
<organism evidence="3 4">
    <name type="scientific">Pseudopithomyces chartarum</name>
    <dbReference type="NCBI Taxonomy" id="1892770"/>
    <lineage>
        <taxon>Eukaryota</taxon>
        <taxon>Fungi</taxon>
        <taxon>Dikarya</taxon>
        <taxon>Ascomycota</taxon>
        <taxon>Pezizomycotina</taxon>
        <taxon>Dothideomycetes</taxon>
        <taxon>Pleosporomycetidae</taxon>
        <taxon>Pleosporales</taxon>
        <taxon>Massarineae</taxon>
        <taxon>Didymosphaeriaceae</taxon>
        <taxon>Pseudopithomyces</taxon>
    </lineage>
</organism>
<keyword evidence="2" id="KW-1133">Transmembrane helix</keyword>
<dbReference type="EMBL" id="WVTA01000014">
    <property type="protein sequence ID" value="KAK3202422.1"/>
    <property type="molecule type" value="Genomic_DNA"/>
</dbReference>
<feature type="compositionally biased region" description="Acidic residues" evidence="1">
    <location>
        <begin position="389"/>
        <end position="404"/>
    </location>
</feature>
<comment type="caution">
    <text evidence="3">The sequence shown here is derived from an EMBL/GenBank/DDBJ whole genome shotgun (WGS) entry which is preliminary data.</text>
</comment>
<dbReference type="AlphaFoldDB" id="A0AAN6LQZ0"/>
<reference evidence="3 4" key="1">
    <citation type="submission" date="2021-02" db="EMBL/GenBank/DDBJ databases">
        <title>Genome assembly of Pseudopithomyces chartarum.</title>
        <authorList>
            <person name="Jauregui R."/>
            <person name="Singh J."/>
            <person name="Voisey C."/>
        </authorList>
    </citation>
    <scope>NUCLEOTIDE SEQUENCE [LARGE SCALE GENOMIC DNA]</scope>
    <source>
        <strain evidence="3 4">AGR01</strain>
    </source>
</reference>
<keyword evidence="2" id="KW-0472">Membrane</keyword>
<protein>
    <submittedName>
        <fullName evidence="3">Uncharacterized protein</fullName>
    </submittedName>
</protein>
<keyword evidence="4" id="KW-1185">Reference proteome</keyword>
<proteinExistence type="predicted"/>
<accession>A0AAN6LQZ0</accession>